<proteinExistence type="predicted"/>
<organism evidence="1 2">
    <name type="scientific">Plakobranchus ocellatus</name>
    <dbReference type="NCBI Taxonomy" id="259542"/>
    <lineage>
        <taxon>Eukaryota</taxon>
        <taxon>Metazoa</taxon>
        <taxon>Spiralia</taxon>
        <taxon>Lophotrochozoa</taxon>
        <taxon>Mollusca</taxon>
        <taxon>Gastropoda</taxon>
        <taxon>Heterobranchia</taxon>
        <taxon>Euthyneura</taxon>
        <taxon>Panpulmonata</taxon>
        <taxon>Sacoglossa</taxon>
        <taxon>Placobranchoidea</taxon>
        <taxon>Plakobranchidae</taxon>
        <taxon>Plakobranchus</taxon>
    </lineage>
</organism>
<evidence type="ECO:0000313" key="1">
    <source>
        <dbReference type="EMBL" id="GFO08238.1"/>
    </source>
</evidence>
<dbReference type="Proteomes" id="UP000735302">
    <property type="component" value="Unassembled WGS sequence"/>
</dbReference>
<accession>A0AAV4AN67</accession>
<protein>
    <submittedName>
        <fullName evidence="1">Uncharacterized protein</fullName>
    </submittedName>
</protein>
<name>A0AAV4AN67_9GAST</name>
<comment type="caution">
    <text evidence="1">The sequence shown here is derived from an EMBL/GenBank/DDBJ whole genome shotgun (WGS) entry which is preliminary data.</text>
</comment>
<reference evidence="1 2" key="1">
    <citation type="journal article" date="2021" name="Elife">
        <title>Chloroplast acquisition without the gene transfer in kleptoplastic sea slugs, Plakobranchus ocellatus.</title>
        <authorList>
            <person name="Maeda T."/>
            <person name="Takahashi S."/>
            <person name="Yoshida T."/>
            <person name="Shimamura S."/>
            <person name="Takaki Y."/>
            <person name="Nagai Y."/>
            <person name="Toyoda A."/>
            <person name="Suzuki Y."/>
            <person name="Arimoto A."/>
            <person name="Ishii H."/>
            <person name="Satoh N."/>
            <person name="Nishiyama T."/>
            <person name="Hasebe M."/>
            <person name="Maruyama T."/>
            <person name="Minagawa J."/>
            <person name="Obokata J."/>
            <person name="Shigenobu S."/>
        </authorList>
    </citation>
    <scope>NUCLEOTIDE SEQUENCE [LARGE SCALE GENOMIC DNA]</scope>
</reference>
<dbReference type="AlphaFoldDB" id="A0AAV4AN67"/>
<gene>
    <name evidence="1" type="ORF">PoB_003474300</name>
</gene>
<sequence length="115" mass="13240">MGLNSGMSRRYFFVVMGMSFLHHQALSAFRPFTEPSKVGERDRNSFIPEISKNPTRVFAKRTEEGTPCANPMPTDAQMRSEIWPCYAINNHNCEIDFNETDVGMAPWLMILSWFT</sequence>
<keyword evidence="2" id="KW-1185">Reference proteome</keyword>
<evidence type="ECO:0000313" key="2">
    <source>
        <dbReference type="Proteomes" id="UP000735302"/>
    </source>
</evidence>
<dbReference type="EMBL" id="BLXT01003952">
    <property type="protein sequence ID" value="GFO08238.1"/>
    <property type="molecule type" value="Genomic_DNA"/>
</dbReference>